<keyword evidence="11" id="KW-0472">Membrane</keyword>
<evidence type="ECO:0000256" key="1">
    <source>
        <dbReference type="ARBA" id="ARBA00001936"/>
    </source>
</evidence>
<dbReference type="Pfam" id="PF01963">
    <property type="entry name" value="TraB_PrgY_gumN"/>
    <property type="match status" value="1"/>
</dbReference>
<evidence type="ECO:0000313" key="13">
    <source>
        <dbReference type="EMBL" id="MBF0969965.1"/>
    </source>
</evidence>
<dbReference type="Proteomes" id="UP000704068">
    <property type="component" value="Unassembled WGS sequence"/>
</dbReference>
<keyword evidence="10" id="KW-0482">Metalloprotease</keyword>
<evidence type="ECO:0000256" key="12">
    <source>
        <dbReference type="ARBA" id="ARBA00023180"/>
    </source>
</evidence>
<gene>
    <name evidence="13" type="ORF">HXK21_02830</name>
</gene>
<name>A0A929RVE7_9BACT</name>
<evidence type="ECO:0000256" key="6">
    <source>
        <dbReference type="ARBA" id="ARBA00022723"/>
    </source>
</evidence>
<keyword evidence="6" id="KW-0479">Metal-binding</keyword>
<comment type="caution">
    <text evidence="13">The sequence shown here is derived from an EMBL/GenBank/DDBJ whole genome shotgun (WGS) entry which is preliminary data.</text>
</comment>
<dbReference type="GO" id="GO:0030178">
    <property type="term" value="P:negative regulation of Wnt signaling pathway"/>
    <property type="evidence" value="ECO:0007669"/>
    <property type="project" value="InterPro"/>
</dbReference>
<dbReference type="AlphaFoldDB" id="A0A929RVE7"/>
<dbReference type="RefSeq" id="WP_303763150.1">
    <property type="nucleotide sequence ID" value="NZ_JABZGR010000005.1"/>
</dbReference>
<dbReference type="GO" id="GO:0046872">
    <property type="term" value="F:metal ion binding"/>
    <property type="evidence" value="ECO:0007669"/>
    <property type="project" value="UniProtKB-KW"/>
</dbReference>
<accession>A0A929RVE7</accession>
<evidence type="ECO:0000256" key="5">
    <source>
        <dbReference type="ARBA" id="ARBA00022692"/>
    </source>
</evidence>
<protein>
    <submittedName>
        <fullName evidence="13">TraB/GumN family protein</fullName>
    </submittedName>
</protein>
<keyword evidence="4" id="KW-0645">Protease</keyword>
<keyword evidence="5" id="KW-0812">Transmembrane</keyword>
<evidence type="ECO:0000313" key="14">
    <source>
        <dbReference type="Proteomes" id="UP000704068"/>
    </source>
</evidence>
<evidence type="ECO:0000256" key="9">
    <source>
        <dbReference type="ARBA" id="ARBA00022989"/>
    </source>
</evidence>
<dbReference type="PANTHER" id="PTHR31120:SF6">
    <property type="entry name" value="METALLOPROTEASE TIKI HOMOLOG"/>
    <property type="match status" value="1"/>
</dbReference>
<evidence type="ECO:0000256" key="2">
    <source>
        <dbReference type="ARBA" id="ARBA00001941"/>
    </source>
</evidence>
<evidence type="ECO:0000256" key="10">
    <source>
        <dbReference type="ARBA" id="ARBA00023049"/>
    </source>
</evidence>
<dbReference type="EMBL" id="JABZGR010000005">
    <property type="protein sequence ID" value="MBF0969965.1"/>
    <property type="molecule type" value="Genomic_DNA"/>
</dbReference>
<dbReference type="CDD" id="cd14789">
    <property type="entry name" value="Tiki"/>
    <property type="match status" value="1"/>
</dbReference>
<evidence type="ECO:0000256" key="8">
    <source>
        <dbReference type="ARBA" id="ARBA00022801"/>
    </source>
</evidence>
<dbReference type="GO" id="GO:0016020">
    <property type="term" value="C:membrane"/>
    <property type="evidence" value="ECO:0007669"/>
    <property type="project" value="UniProtKB-SubCell"/>
</dbReference>
<evidence type="ECO:0000256" key="11">
    <source>
        <dbReference type="ARBA" id="ARBA00023136"/>
    </source>
</evidence>
<keyword evidence="8" id="KW-0378">Hydrolase</keyword>
<evidence type="ECO:0000256" key="4">
    <source>
        <dbReference type="ARBA" id="ARBA00022670"/>
    </source>
</evidence>
<evidence type="ECO:0000256" key="7">
    <source>
        <dbReference type="ARBA" id="ARBA00022729"/>
    </source>
</evidence>
<comment type="cofactor">
    <cofactor evidence="1">
        <name>Mn(2+)</name>
        <dbReference type="ChEBI" id="CHEBI:29035"/>
    </cofactor>
</comment>
<dbReference type="PANTHER" id="PTHR31120">
    <property type="entry name" value="METALLOPROTEASE TIKI"/>
    <property type="match status" value="1"/>
</dbReference>
<evidence type="ECO:0000256" key="3">
    <source>
        <dbReference type="ARBA" id="ARBA00004479"/>
    </source>
</evidence>
<keyword evidence="9" id="KW-1133">Transmembrane helix</keyword>
<dbReference type="GO" id="GO:0004222">
    <property type="term" value="F:metalloendopeptidase activity"/>
    <property type="evidence" value="ECO:0007669"/>
    <property type="project" value="TreeGrafter"/>
</dbReference>
<sequence>MRKFISIAIFISFSICSYAQLLYKISGNGLKQSSYLVGTFHLAPVTFVDSIAGIHQAIKAVDQVCGEVDASLMRNPEGMSKMQAAAFLPDGKTIDQVLTADQTKRLNAFLTTYIGVDLSNPMVKQQLGRLTPAMLTTQFTVVLYTTKHPGFNPQESFDEYFQKVAKEQGKSVDGLETVEFQMDLLFKKTPLPRQITQLMCLVDNTDFYEEMSDEMAKAYFAQDLNAIKAVIDKKLHNACDMTPEERADLFDNRNRAWIEKIPSIMQAKSTLFAVGAGHLVGDNGLLKLLQDKGYTVEAVKN</sequence>
<reference evidence="13" key="1">
    <citation type="submission" date="2020-04" db="EMBL/GenBank/DDBJ databases">
        <title>Deep metagenomics examines the oral microbiome during advanced dental caries in children, revealing novel taxa and co-occurrences with host molecules.</title>
        <authorList>
            <person name="Baker J.L."/>
            <person name="Morton J.T."/>
            <person name="Dinis M."/>
            <person name="Alvarez R."/>
            <person name="Tran N.C."/>
            <person name="Knight R."/>
            <person name="Edlund A."/>
        </authorList>
    </citation>
    <scope>NUCLEOTIDE SEQUENCE</scope>
    <source>
        <strain evidence="13">JCVI_34_bin.1</strain>
    </source>
</reference>
<comment type="subcellular location">
    <subcellularLocation>
        <location evidence="3">Membrane</location>
        <topology evidence="3">Single-pass type I membrane protein</topology>
    </subcellularLocation>
</comment>
<keyword evidence="7" id="KW-0732">Signal</keyword>
<proteinExistence type="predicted"/>
<comment type="cofactor">
    <cofactor evidence="2">
        <name>Co(2+)</name>
        <dbReference type="ChEBI" id="CHEBI:48828"/>
    </cofactor>
</comment>
<dbReference type="GO" id="GO:0006508">
    <property type="term" value="P:proteolysis"/>
    <property type="evidence" value="ECO:0007669"/>
    <property type="project" value="UniProtKB-KW"/>
</dbReference>
<organism evidence="13 14">
    <name type="scientific">Alloprevotella tannerae</name>
    <dbReference type="NCBI Taxonomy" id="76122"/>
    <lineage>
        <taxon>Bacteria</taxon>
        <taxon>Pseudomonadati</taxon>
        <taxon>Bacteroidota</taxon>
        <taxon>Bacteroidia</taxon>
        <taxon>Bacteroidales</taxon>
        <taxon>Prevotellaceae</taxon>
        <taxon>Alloprevotella</taxon>
    </lineage>
</organism>
<dbReference type="InterPro" id="IPR002816">
    <property type="entry name" value="TraB/PrgY/GumN_fam"/>
</dbReference>
<dbReference type="InterPro" id="IPR040230">
    <property type="entry name" value="TIKI1/2-like"/>
</dbReference>
<keyword evidence="12" id="KW-0325">Glycoprotein</keyword>